<evidence type="ECO:0000313" key="6">
    <source>
        <dbReference type="EMBL" id="QDZ41669.1"/>
    </source>
</evidence>
<proteinExistence type="inferred from homology"/>
<dbReference type="KEGG" id="enn:FRE64_17025"/>
<feature type="region of interest" description="Disordered" evidence="4">
    <location>
        <begin position="193"/>
        <end position="225"/>
    </location>
</feature>
<sequence>MKIDRHGQAKILTPEEIQLLFTQGFTNSRDRALFGICLYGACRIREACSLRTADVYTRKGAPREQLIIRKGNTKGKLSTRTVPVIEELRSLLIDYYPNPRTWFLFPGRHNKGHLHPDSAAKILREVCKKLDIEGVSTHSFRRTALTHMSNAGIPLRVIQEISGHRSLSVLQGYLEVTPEQVRGAASSLSMLGYSDHKVNDPPSSLEWEQGLKNEERESKQDIDWE</sequence>
<dbReference type="Proteomes" id="UP000318453">
    <property type="component" value="Plasmid pEu3"/>
</dbReference>
<dbReference type="PANTHER" id="PTHR30349:SF41">
    <property type="entry name" value="INTEGRASE_RECOMBINASE PROTEIN MJ0367-RELATED"/>
    <property type="match status" value="1"/>
</dbReference>
<dbReference type="SUPFAM" id="SSF56349">
    <property type="entry name" value="DNA breaking-rejoining enzymes"/>
    <property type="match status" value="1"/>
</dbReference>
<name>A0A5B8NTH5_9CHRO</name>
<dbReference type="OrthoDB" id="456420at2"/>
<dbReference type="PANTHER" id="PTHR30349">
    <property type="entry name" value="PHAGE INTEGRASE-RELATED"/>
    <property type="match status" value="1"/>
</dbReference>
<accession>A0A5B8NTH5</accession>
<dbReference type="InterPro" id="IPR002104">
    <property type="entry name" value="Integrase_catalytic"/>
</dbReference>
<comment type="similarity">
    <text evidence="1">Belongs to the 'phage' integrase family.</text>
</comment>
<keyword evidence="3" id="KW-0233">DNA recombination</keyword>
<keyword evidence="7" id="KW-1185">Reference proteome</keyword>
<evidence type="ECO:0000256" key="3">
    <source>
        <dbReference type="ARBA" id="ARBA00023172"/>
    </source>
</evidence>
<feature type="compositionally biased region" description="Basic and acidic residues" evidence="4">
    <location>
        <begin position="209"/>
        <end position="225"/>
    </location>
</feature>
<evidence type="ECO:0000256" key="1">
    <source>
        <dbReference type="ARBA" id="ARBA00008857"/>
    </source>
</evidence>
<dbReference type="InterPro" id="IPR050090">
    <property type="entry name" value="Tyrosine_recombinase_XerCD"/>
</dbReference>
<dbReference type="RefSeq" id="WP_146297620.1">
    <property type="nucleotide sequence ID" value="NZ_CP042329.1"/>
</dbReference>
<evidence type="ECO:0000259" key="5">
    <source>
        <dbReference type="PROSITE" id="PS51898"/>
    </source>
</evidence>
<dbReference type="GO" id="GO:0015074">
    <property type="term" value="P:DNA integration"/>
    <property type="evidence" value="ECO:0007669"/>
    <property type="project" value="InterPro"/>
</dbReference>
<keyword evidence="2" id="KW-0238">DNA-binding</keyword>
<dbReference type="GO" id="GO:0003677">
    <property type="term" value="F:DNA binding"/>
    <property type="evidence" value="ECO:0007669"/>
    <property type="project" value="UniProtKB-KW"/>
</dbReference>
<dbReference type="InterPro" id="IPR013762">
    <property type="entry name" value="Integrase-like_cat_sf"/>
</dbReference>
<dbReference type="Gene3D" id="1.10.443.10">
    <property type="entry name" value="Intergrase catalytic core"/>
    <property type="match status" value="1"/>
</dbReference>
<keyword evidence="6" id="KW-0614">Plasmid</keyword>
<dbReference type="CDD" id="cd00397">
    <property type="entry name" value="DNA_BRE_C"/>
    <property type="match status" value="1"/>
</dbReference>
<geneLocation type="plasmid" evidence="7">
    <name>peu3</name>
</geneLocation>
<gene>
    <name evidence="6" type="ORF">FRE64_17025</name>
</gene>
<dbReference type="GO" id="GO:0006310">
    <property type="term" value="P:DNA recombination"/>
    <property type="evidence" value="ECO:0007669"/>
    <property type="project" value="UniProtKB-KW"/>
</dbReference>
<dbReference type="PROSITE" id="PS51898">
    <property type="entry name" value="TYR_RECOMBINASE"/>
    <property type="match status" value="1"/>
</dbReference>
<evidence type="ECO:0000256" key="4">
    <source>
        <dbReference type="SAM" id="MobiDB-lite"/>
    </source>
</evidence>
<feature type="domain" description="Tyr recombinase" evidence="5">
    <location>
        <begin position="7"/>
        <end position="186"/>
    </location>
</feature>
<evidence type="ECO:0000313" key="7">
    <source>
        <dbReference type="Proteomes" id="UP000318453"/>
    </source>
</evidence>
<dbReference type="AlphaFoldDB" id="A0A5B8NTH5"/>
<evidence type="ECO:0000256" key="2">
    <source>
        <dbReference type="ARBA" id="ARBA00023125"/>
    </source>
</evidence>
<dbReference type="EMBL" id="CP042329">
    <property type="protein sequence ID" value="QDZ41669.1"/>
    <property type="molecule type" value="Genomic_DNA"/>
</dbReference>
<reference evidence="6" key="1">
    <citation type="submission" date="2019-08" db="EMBL/GenBank/DDBJ databases">
        <title>Carotenoids and Carotenoid Binding Proteins in the Halophilic Cyanobacterium Euhalothece sp. ZM00.</title>
        <authorList>
            <person name="Cho S.M."/>
            <person name="Song J.Y."/>
            <person name="Park Y.-I."/>
        </authorList>
    </citation>
    <scope>NUCLEOTIDE SEQUENCE [LARGE SCALE GENOMIC DNA]</scope>
    <source>
        <strain evidence="6">Z-M001</strain>
        <plasmid evidence="6">pEu3</plasmid>
    </source>
</reference>
<organism evidence="6 7">
    <name type="scientific">Euhalothece natronophila Z-M001</name>
    <dbReference type="NCBI Taxonomy" id="522448"/>
    <lineage>
        <taxon>Bacteria</taxon>
        <taxon>Bacillati</taxon>
        <taxon>Cyanobacteriota</taxon>
        <taxon>Cyanophyceae</taxon>
        <taxon>Oscillatoriophycideae</taxon>
        <taxon>Chroococcales</taxon>
        <taxon>Halothecacae</taxon>
        <taxon>Halothece cluster</taxon>
        <taxon>Euhalothece</taxon>
    </lineage>
</organism>
<protein>
    <submittedName>
        <fullName evidence="6">Site-specific integrase</fullName>
    </submittedName>
</protein>
<dbReference type="InterPro" id="IPR011010">
    <property type="entry name" value="DNA_brk_join_enz"/>
</dbReference>
<dbReference type="Pfam" id="PF00589">
    <property type="entry name" value="Phage_integrase"/>
    <property type="match status" value="1"/>
</dbReference>